<dbReference type="EMBL" id="CADCXU010003298">
    <property type="protein sequence ID" value="CAA9995410.1"/>
    <property type="molecule type" value="Genomic_DNA"/>
</dbReference>
<evidence type="ECO:0000256" key="1">
    <source>
        <dbReference type="SAM" id="MobiDB-lite"/>
    </source>
</evidence>
<reference evidence="2 3" key="1">
    <citation type="submission" date="2020-02" db="EMBL/GenBank/DDBJ databases">
        <authorList>
            <person name="Ferguson B K."/>
        </authorList>
    </citation>
    <scope>NUCLEOTIDE SEQUENCE [LARGE SCALE GENOMIC DNA]</scope>
</reference>
<proteinExistence type="predicted"/>
<dbReference type="Proteomes" id="UP000479000">
    <property type="component" value="Unassembled WGS sequence"/>
</dbReference>
<organism evidence="2 3">
    <name type="scientific">Nesidiocoris tenuis</name>
    <dbReference type="NCBI Taxonomy" id="355587"/>
    <lineage>
        <taxon>Eukaryota</taxon>
        <taxon>Metazoa</taxon>
        <taxon>Ecdysozoa</taxon>
        <taxon>Arthropoda</taxon>
        <taxon>Hexapoda</taxon>
        <taxon>Insecta</taxon>
        <taxon>Pterygota</taxon>
        <taxon>Neoptera</taxon>
        <taxon>Paraneoptera</taxon>
        <taxon>Hemiptera</taxon>
        <taxon>Heteroptera</taxon>
        <taxon>Panheteroptera</taxon>
        <taxon>Cimicomorpha</taxon>
        <taxon>Miridae</taxon>
        <taxon>Dicyphina</taxon>
        <taxon>Nesidiocoris</taxon>
    </lineage>
</organism>
<gene>
    <name evidence="2" type="ORF">NTEN_LOCUS2201</name>
</gene>
<sequence length="236" mass="25454">MEHEGCECQISPESEIENENSSIHLTNITKFWTKSGVSRFSAPAPLDVPPPTPGEEEEEEGEEFKVPKVPAPEPKPDPKPDPKQDPKQDPKPDPKQDPKPDPKPQEPKTEEPKPPEPKPEVIVCGTGEIDQVPRIIVCEPTKAKDGKHPLYPQIHGERNPSRTTFQNMQPSPGPYAPGCLPPPGIGMPGYPPGVGFPGSGGAFMPGNNHPDTICPGPPFWDLAISSSTPSLISLQG</sequence>
<protein>
    <submittedName>
        <fullName evidence="2">Uncharacterized protein</fullName>
    </submittedName>
</protein>
<feature type="compositionally biased region" description="Basic and acidic residues" evidence="1">
    <location>
        <begin position="74"/>
        <end position="119"/>
    </location>
</feature>
<evidence type="ECO:0000313" key="3">
    <source>
        <dbReference type="Proteomes" id="UP000479000"/>
    </source>
</evidence>
<keyword evidence="3" id="KW-1185">Reference proteome</keyword>
<feature type="region of interest" description="Disordered" evidence="1">
    <location>
        <begin position="39"/>
        <end position="122"/>
    </location>
</feature>
<dbReference type="AlphaFoldDB" id="A0A6H5FZA9"/>
<name>A0A6H5FZA9_9HEMI</name>
<evidence type="ECO:0000313" key="2">
    <source>
        <dbReference type="EMBL" id="CAA9995410.1"/>
    </source>
</evidence>
<accession>A0A6H5FZA9</accession>
<feature type="region of interest" description="Disordered" evidence="1">
    <location>
        <begin position="1"/>
        <end position="21"/>
    </location>
</feature>